<dbReference type="AlphaFoldDB" id="A0A7V3JA49"/>
<proteinExistence type="predicted"/>
<protein>
    <submittedName>
        <fullName evidence="1">Uncharacterized protein</fullName>
    </submittedName>
</protein>
<gene>
    <name evidence="1" type="ORF">ENV41_02910</name>
</gene>
<sequence length="69" mass="8375">MKKKIVVTYCEICNNLMTDPDYHVKADQKENLKKWNIREGIETFNIWTHEPFDICFDCFENTELMKEKN</sequence>
<accession>A0A7V3JA49</accession>
<evidence type="ECO:0000313" key="1">
    <source>
        <dbReference type="EMBL" id="HFZ09064.1"/>
    </source>
</evidence>
<reference evidence="1" key="1">
    <citation type="journal article" date="2020" name="mSystems">
        <title>Genome- and Community-Level Interaction Insights into Carbon Utilization and Element Cycling Functions of Hydrothermarchaeota in Hydrothermal Sediment.</title>
        <authorList>
            <person name="Zhou Z."/>
            <person name="Liu Y."/>
            <person name="Xu W."/>
            <person name="Pan J."/>
            <person name="Luo Z.H."/>
            <person name="Li M."/>
        </authorList>
    </citation>
    <scope>NUCLEOTIDE SEQUENCE [LARGE SCALE GENOMIC DNA]</scope>
    <source>
        <strain evidence="1">SpSt-757</strain>
    </source>
</reference>
<organism evidence="1">
    <name type="scientific">candidate division CPR3 bacterium</name>
    <dbReference type="NCBI Taxonomy" id="2268181"/>
    <lineage>
        <taxon>Bacteria</taxon>
        <taxon>Bacteria division CPR3</taxon>
    </lineage>
</organism>
<dbReference type="EMBL" id="DTGG01000092">
    <property type="protein sequence ID" value="HFZ09064.1"/>
    <property type="molecule type" value="Genomic_DNA"/>
</dbReference>
<name>A0A7V3JA49_UNCC3</name>
<comment type="caution">
    <text evidence="1">The sequence shown here is derived from an EMBL/GenBank/DDBJ whole genome shotgun (WGS) entry which is preliminary data.</text>
</comment>